<sequence length="366" mass="43074">MNRSARIIAFHLPQFHPTPENDEWWGKGFTEWTNVAKAKPLYPGHYQPHIPADLGFYDLRLPEARHAQSEMAKEYGIEGFCYYHYWFGNGRRLLERPVNEILSSGEPDFPFCLCWANHSWNNIWQGVADRMLMEQTYPGMEDHKEHFEWLLKAFKDQRYITVENMPLFLIFNPGEIPDLPNVLSYWRRLAVEAGLKGLYLVGVNYRFRADWDPRSVGLDASTWQPLPPKDGHIPSNFFGDRIKRFFSKAKPHVTVHHYAAVIDRLIRKSSPPFPDYPTILPNWDNTPRSGENGLVFHESTPELFRTLLRRAFSLIKHYEPEKRIIFIKAWNEWAEGNYLEPDQKYGHGYLQAVKEELQSSFFEDNK</sequence>
<proteinExistence type="predicted"/>
<dbReference type="InterPro" id="IPR032719">
    <property type="entry name" value="WbsX"/>
</dbReference>
<evidence type="ECO:0000313" key="1">
    <source>
        <dbReference type="EMBL" id="MBD9355763.1"/>
    </source>
</evidence>
<dbReference type="Pfam" id="PF14307">
    <property type="entry name" value="Glyco_tran_WbsX"/>
    <property type="match status" value="1"/>
</dbReference>
<comment type="caution">
    <text evidence="1">The sequence shown here is derived from an EMBL/GenBank/DDBJ whole genome shotgun (WGS) entry which is preliminary data.</text>
</comment>
<keyword evidence="2" id="KW-1185">Reference proteome</keyword>
<gene>
    <name evidence="1" type="ORF">IE877_07690</name>
</gene>
<dbReference type="Gene3D" id="3.20.20.80">
    <property type="entry name" value="Glycosidases"/>
    <property type="match status" value="1"/>
</dbReference>
<dbReference type="RefSeq" id="WP_192374104.1">
    <property type="nucleotide sequence ID" value="NZ_CAJHIV010000001.1"/>
</dbReference>
<name>A0ABR9D0L6_9GAMM</name>
<dbReference type="CDD" id="cd11579">
    <property type="entry name" value="Glyco_tran_WbsX"/>
    <property type="match status" value="1"/>
</dbReference>
<dbReference type="PANTHER" id="PTHR41244">
    <property type="entry name" value="RHAMNAN SYNTHESIS F"/>
    <property type="match status" value="1"/>
</dbReference>
<organism evidence="1 2">
    <name type="scientific">Methylomonas albis</name>
    <dbReference type="NCBI Taxonomy" id="1854563"/>
    <lineage>
        <taxon>Bacteria</taxon>
        <taxon>Pseudomonadati</taxon>
        <taxon>Pseudomonadota</taxon>
        <taxon>Gammaproteobacteria</taxon>
        <taxon>Methylococcales</taxon>
        <taxon>Methylococcaceae</taxon>
        <taxon>Methylomonas</taxon>
    </lineage>
</organism>
<dbReference type="Proteomes" id="UP000652176">
    <property type="component" value="Unassembled WGS sequence"/>
</dbReference>
<protein>
    <submittedName>
        <fullName evidence="1">Glycoside hydrolase family 99-like domain-containing protein</fullName>
    </submittedName>
</protein>
<dbReference type="EMBL" id="JACXSS010000001">
    <property type="protein sequence ID" value="MBD9355763.1"/>
    <property type="molecule type" value="Genomic_DNA"/>
</dbReference>
<evidence type="ECO:0000313" key="2">
    <source>
        <dbReference type="Proteomes" id="UP000652176"/>
    </source>
</evidence>
<accession>A0ABR9D0L6</accession>
<reference evidence="1 2" key="1">
    <citation type="submission" date="2020-09" db="EMBL/GenBank/DDBJ databases">
        <title>Methylomonas albis sp. nov. and Methylomonas fluvii sp. nov.: Two cold-adapted methanotrophs from the River Elbe and an amended description of Methylovulum psychrotolerans strain Eb1.</title>
        <authorList>
            <person name="Bussmann I.K."/>
            <person name="Klings K.-W."/>
            <person name="Warnstedt J."/>
            <person name="Hoppert M."/>
            <person name="Saborowski A."/>
            <person name="Horn F."/>
            <person name="Liebner S."/>
        </authorList>
    </citation>
    <scope>NUCLEOTIDE SEQUENCE [LARGE SCALE GENOMIC DNA]</scope>
    <source>
        <strain evidence="1 2">EbA</strain>
    </source>
</reference>
<dbReference type="PANTHER" id="PTHR41244:SF1">
    <property type="entry name" value="GLYCOSYLTRANSFERASE"/>
    <property type="match status" value="1"/>
</dbReference>